<comment type="caution">
    <text evidence="1">The sequence shown here is derived from an EMBL/GenBank/DDBJ whole genome shotgun (WGS) entry which is preliminary data.</text>
</comment>
<protein>
    <submittedName>
        <fullName evidence="1">Uncharacterized protein</fullName>
    </submittedName>
</protein>
<dbReference type="AlphaFoldDB" id="A0A645AEB1"/>
<evidence type="ECO:0000313" key="1">
    <source>
        <dbReference type="EMBL" id="MPM51519.1"/>
    </source>
</evidence>
<accession>A0A645AEB1</accession>
<reference evidence="1" key="1">
    <citation type="submission" date="2019-08" db="EMBL/GenBank/DDBJ databases">
        <authorList>
            <person name="Kucharzyk K."/>
            <person name="Murdoch R.W."/>
            <person name="Higgins S."/>
            <person name="Loffler F."/>
        </authorList>
    </citation>
    <scope>NUCLEOTIDE SEQUENCE</scope>
</reference>
<sequence>MFEKNFNFRIVHYPLLHDLGCAQVRLTHNQVDLVCQSRQIGSFFTGGISASYHGHLFFAVEKTVAGSAGRNTLSGVFGFIGQTQVLGGCTGRNNYRVGFNHVLVVDRYHKRAYRKIHGGGPSRKNLSPVSLSLFFKVFHQFRPGNSFGIAGEIFHFSSGCQLPTGL</sequence>
<name>A0A645AEB1_9ZZZZ</name>
<dbReference type="EMBL" id="VSSQ01013451">
    <property type="protein sequence ID" value="MPM51519.1"/>
    <property type="molecule type" value="Genomic_DNA"/>
</dbReference>
<proteinExistence type="predicted"/>
<dbReference type="AntiFam" id="ANF00233">
    <property type="entry name" value="Shadow ORF (opposite trxB)"/>
</dbReference>
<gene>
    <name evidence="1" type="ORF">SDC9_98268</name>
</gene>
<organism evidence="1">
    <name type="scientific">bioreactor metagenome</name>
    <dbReference type="NCBI Taxonomy" id="1076179"/>
    <lineage>
        <taxon>unclassified sequences</taxon>
        <taxon>metagenomes</taxon>
        <taxon>ecological metagenomes</taxon>
    </lineage>
</organism>